<organism evidence="1 2">
    <name type="scientific">Sporothrix schenckii 1099-18</name>
    <dbReference type="NCBI Taxonomy" id="1397361"/>
    <lineage>
        <taxon>Eukaryota</taxon>
        <taxon>Fungi</taxon>
        <taxon>Dikarya</taxon>
        <taxon>Ascomycota</taxon>
        <taxon>Pezizomycotina</taxon>
        <taxon>Sordariomycetes</taxon>
        <taxon>Sordariomycetidae</taxon>
        <taxon>Ophiostomatales</taxon>
        <taxon>Ophiostomataceae</taxon>
        <taxon>Sporothrix</taxon>
    </lineage>
</organism>
<gene>
    <name evidence="1" type="ORF">SPSK_03818</name>
</gene>
<dbReference type="RefSeq" id="XP_016585214.1">
    <property type="nucleotide sequence ID" value="XM_016730650.1"/>
</dbReference>
<dbReference type="VEuPathDB" id="FungiDB:SPSK_03818"/>
<evidence type="ECO:0000313" key="2">
    <source>
        <dbReference type="Proteomes" id="UP000033710"/>
    </source>
</evidence>
<proteinExistence type="predicted"/>
<dbReference type="AlphaFoldDB" id="A0A0F2LYK2"/>
<reference evidence="1 2" key="1">
    <citation type="journal article" date="2014" name="BMC Genomics">
        <title>Comparative genomics of the major fungal agents of human and animal Sporotrichosis: Sporothrix schenckii and Sporothrix brasiliensis.</title>
        <authorList>
            <person name="Teixeira M.M."/>
            <person name="de Almeida L.G."/>
            <person name="Kubitschek-Barreira P."/>
            <person name="Alves F.L."/>
            <person name="Kioshima E.S."/>
            <person name="Abadio A.K."/>
            <person name="Fernandes L."/>
            <person name="Derengowski L.S."/>
            <person name="Ferreira K.S."/>
            <person name="Souza R.C."/>
            <person name="Ruiz J.C."/>
            <person name="de Andrade N.C."/>
            <person name="Paes H.C."/>
            <person name="Nicola A.M."/>
            <person name="Albuquerque P."/>
            <person name="Gerber A.L."/>
            <person name="Martins V.P."/>
            <person name="Peconick L.D."/>
            <person name="Neto A.V."/>
            <person name="Chaucanez C.B."/>
            <person name="Silva P.A."/>
            <person name="Cunha O.L."/>
            <person name="de Oliveira F.F."/>
            <person name="dos Santos T.C."/>
            <person name="Barros A.L."/>
            <person name="Soares M.A."/>
            <person name="de Oliveira L.M."/>
            <person name="Marini M.M."/>
            <person name="Villalobos-Duno H."/>
            <person name="Cunha M.M."/>
            <person name="de Hoog S."/>
            <person name="da Silveira J.F."/>
            <person name="Henrissat B."/>
            <person name="Nino-Vega G.A."/>
            <person name="Cisalpino P.S."/>
            <person name="Mora-Montes H.M."/>
            <person name="Almeida S.R."/>
            <person name="Stajich J.E."/>
            <person name="Lopes-Bezerra L.M."/>
            <person name="Vasconcelos A.T."/>
            <person name="Felipe M.S."/>
        </authorList>
    </citation>
    <scope>NUCLEOTIDE SEQUENCE [LARGE SCALE GENOMIC DNA]</scope>
    <source>
        <strain evidence="1 2">1099-18</strain>
    </source>
</reference>
<dbReference type="EMBL" id="AXCR01000010">
    <property type="protein sequence ID" value="KJR82538.1"/>
    <property type="molecule type" value="Genomic_DNA"/>
</dbReference>
<name>A0A0F2LYK2_SPOSC</name>
<dbReference type="KEGG" id="ssck:SPSK_03818"/>
<evidence type="ECO:0000313" key="1">
    <source>
        <dbReference type="EMBL" id="KJR82538.1"/>
    </source>
</evidence>
<reference evidence="1 2" key="2">
    <citation type="journal article" date="2015" name="Eukaryot. Cell">
        <title>Asexual propagation of a virulent clone complex in a human and feline outbreak of sporotrichosis.</title>
        <authorList>
            <person name="Teixeira Mde M."/>
            <person name="Rodrigues A.M."/>
            <person name="Tsui C.K."/>
            <person name="de Almeida L.G."/>
            <person name="Van Diepeningen A.D."/>
            <person name="van den Ende B.G."/>
            <person name="Fernandes G.F."/>
            <person name="Kano R."/>
            <person name="Hamelin R.C."/>
            <person name="Lopes-Bezerra L.M."/>
            <person name="Vasconcelos A.T."/>
            <person name="de Hoog S."/>
            <person name="de Camargo Z.P."/>
            <person name="Felipe M.S."/>
        </authorList>
    </citation>
    <scope>NUCLEOTIDE SEQUENCE [LARGE SCALE GENOMIC DNA]</scope>
    <source>
        <strain evidence="1 2">1099-18</strain>
    </source>
</reference>
<dbReference type="Proteomes" id="UP000033710">
    <property type="component" value="Unassembled WGS sequence"/>
</dbReference>
<sequence>MLLWRMANNGTTYVVRRNAVLWLRGKVGEIADKDAPNKGTTHLETSVICTSPECVAWNDWQCGKTDKDQAI</sequence>
<protein>
    <submittedName>
        <fullName evidence="1">Uncharacterized protein</fullName>
    </submittedName>
</protein>
<dbReference type="GeneID" id="27665927"/>
<comment type="caution">
    <text evidence="1">The sequence shown here is derived from an EMBL/GenBank/DDBJ whole genome shotgun (WGS) entry which is preliminary data.</text>
</comment>
<accession>A0A0F2LYK2</accession>